<dbReference type="EC" id="5.4.99.-" evidence="4"/>
<comment type="function">
    <text evidence="4">Responsible for synthesis of pseudouridine from uracil.</text>
</comment>
<name>A0AAJ1MP32_9SPIO</name>
<dbReference type="AlphaFoldDB" id="A0AAJ1MP32"/>
<evidence type="ECO:0000313" key="7">
    <source>
        <dbReference type="Proteomes" id="UP001221217"/>
    </source>
</evidence>
<dbReference type="EMBL" id="JAQQAL010000022">
    <property type="protein sequence ID" value="MDC7227149.1"/>
    <property type="molecule type" value="Genomic_DNA"/>
</dbReference>
<reference evidence="6 7" key="1">
    <citation type="submission" date="2022-12" db="EMBL/GenBank/DDBJ databases">
        <title>Metagenome assembled genome from gulf of manar.</title>
        <authorList>
            <person name="Kohli P."/>
            <person name="Pk S."/>
            <person name="Venkata Ramana C."/>
            <person name="Sasikala C."/>
        </authorList>
    </citation>
    <scope>NUCLEOTIDE SEQUENCE [LARGE SCALE GENOMIC DNA]</scope>
    <source>
        <strain evidence="6">JB008</strain>
    </source>
</reference>
<dbReference type="SUPFAM" id="SSF55120">
    <property type="entry name" value="Pseudouridine synthase"/>
    <property type="match status" value="1"/>
</dbReference>
<evidence type="ECO:0000256" key="2">
    <source>
        <dbReference type="ARBA" id="ARBA00023235"/>
    </source>
</evidence>
<sequence>MNIIKVPENIKNERIDSVISLSVEGLSRNSLKNRIDVLTVNGKPAKISKKVSNGDVIMYSLDRLPEMTIEAENIPLDIVYEDSNVFVINKPAGMVVHPAAGNYSGTMAQGIMYRLLDTDSGFSEDDSRPGIVHRLDKDTSGIIIAAKNTETLEFLSEQFRSRTSSKTYIAVINGRLPAKKGTIESRIGRDRRNRKKMTWQTERGKSAVTEYRVLKEWATKSLVALSPKTGRTHQLRVHMLMMKTPITGDPVYARKTEGYSLMLHAYKLRIQIPGADGIIEFRAPVPERFKTAILNLSDRG</sequence>
<dbReference type="InterPro" id="IPR006225">
    <property type="entry name" value="PsdUridine_synth_RluC/D"/>
</dbReference>
<keyword evidence="2 4" id="KW-0413">Isomerase</keyword>
<dbReference type="GO" id="GO:0000455">
    <property type="term" value="P:enzyme-directed rRNA pseudouridine synthesis"/>
    <property type="evidence" value="ECO:0007669"/>
    <property type="project" value="TreeGrafter"/>
</dbReference>
<feature type="active site" evidence="3">
    <location>
        <position position="136"/>
    </location>
</feature>
<dbReference type="InterPro" id="IPR006224">
    <property type="entry name" value="PsdUridine_synth_RluA-like_CS"/>
</dbReference>
<comment type="similarity">
    <text evidence="1 4">Belongs to the pseudouridine synthase RluA family.</text>
</comment>
<evidence type="ECO:0000313" key="6">
    <source>
        <dbReference type="EMBL" id="MDC7227149.1"/>
    </source>
</evidence>
<dbReference type="InterPro" id="IPR020103">
    <property type="entry name" value="PsdUridine_synth_cat_dom_sf"/>
</dbReference>
<dbReference type="GO" id="GO:0140098">
    <property type="term" value="F:catalytic activity, acting on RNA"/>
    <property type="evidence" value="ECO:0007669"/>
    <property type="project" value="UniProtKB-ARBA"/>
</dbReference>
<proteinExistence type="inferred from homology"/>
<evidence type="ECO:0000256" key="4">
    <source>
        <dbReference type="RuleBase" id="RU362028"/>
    </source>
</evidence>
<accession>A0AAJ1MP32</accession>
<comment type="catalytic activity">
    <reaction evidence="4">
        <text>a uridine in RNA = a pseudouridine in RNA</text>
        <dbReference type="Rhea" id="RHEA:48348"/>
        <dbReference type="Rhea" id="RHEA-COMP:12068"/>
        <dbReference type="Rhea" id="RHEA-COMP:12069"/>
        <dbReference type="ChEBI" id="CHEBI:65314"/>
        <dbReference type="ChEBI" id="CHEBI:65315"/>
    </reaction>
</comment>
<dbReference type="Proteomes" id="UP001221217">
    <property type="component" value="Unassembled WGS sequence"/>
</dbReference>
<dbReference type="PANTHER" id="PTHR21600:SF44">
    <property type="entry name" value="RIBOSOMAL LARGE SUBUNIT PSEUDOURIDINE SYNTHASE D"/>
    <property type="match status" value="1"/>
</dbReference>
<evidence type="ECO:0000256" key="3">
    <source>
        <dbReference type="PIRSR" id="PIRSR606225-1"/>
    </source>
</evidence>
<dbReference type="Gene3D" id="3.10.290.10">
    <property type="entry name" value="RNA-binding S4 domain"/>
    <property type="match status" value="1"/>
</dbReference>
<dbReference type="InterPro" id="IPR036986">
    <property type="entry name" value="S4_RNA-bd_sf"/>
</dbReference>
<dbReference type="CDD" id="cd02869">
    <property type="entry name" value="PseudoU_synth_RluA_like"/>
    <property type="match status" value="1"/>
</dbReference>
<protein>
    <recommendedName>
        <fullName evidence="4">Pseudouridine synthase</fullName>
        <ecNumber evidence="4">5.4.99.-</ecNumber>
    </recommendedName>
</protein>
<organism evidence="6 7">
    <name type="scientific">Candidatus Thalassospirochaeta sargassi</name>
    <dbReference type="NCBI Taxonomy" id="3119039"/>
    <lineage>
        <taxon>Bacteria</taxon>
        <taxon>Pseudomonadati</taxon>
        <taxon>Spirochaetota</taxon>
        <taxon>Spirochaetia</taxon>
        <taxon>Spirochaetales</taxon>
        <taxon>Spirochaetaceae</taxon>
        <taxon>Candidatus Thalassospirochaeta</taxon>
    </lineage>
</organism>
<feature type="domain" description="Pseudouridine synthase RsuA/RluA-like" evidence="5">
    <location>
        <begin position="84"/>
        <end position="239"/>
    </location>
</feature>
<dbReference type="PROSITE" id="PS01129">
    <property type="entry name" value="PSI_RLU"/>
    <property type="match status" value="1"/>
</dbReference>
<dbReference type="Gene3D" id="3.30.2350.10">
    <property type="entry name" value="Pseudouridine synthase"/>
    <property type="match status" value="1"/>
</dbReference>
<dbReference type="GO" id="GO:0003723">
    <property type="term" value="F:RNA binding"/>
    <property type="evidence" value="ECO:0007669"/>
    <property type="project" value="InterPro"/>
</dbReference>
<evidence type="ECO:0000259" key="5">
    <source>
        <dbReference type="Pfam" id="PF00849"/>
    </source>
</evidence>
<dbReference type="GO" id="GO:0009982">
    <property type="term" value="F:pseudouridine synthase activity"/>
    <property type="evidence" value="ECO:0007669"/>
    <property type="project" value="InterPro"/>
</dbReference>
<comment type="caution">
    <text evidence="6">The sequence shown here is derived from an EMBL/GenBank/DDBJ whole genome shotgun (WGS) entry which is preliminary data.</text>
</comment>
<dbReference type="InterPro" id="IPR050188">
    <property type="entry name" value="RluA_PseudoU_synthase"/>
</dbReference>
<evidence type="ECO:0000256" key="1">
    <source>
        <dbReference type="ARBA" id="ARBA00010876"/>
    </source>
</evidence>
<dbReference type="NCBIfam" id="TIGR00005">
    <property type="entry name" value="rluA_subfam"/>
    <property type="match status" value="1"/>
</dbReference>
<dbReference type="PANTHER" id="PTHR21600">
    <property type="entry name" value="MITOCHONDRIAL RNA PSEUDOURIDINE SYNTHASE"/>
    <property type="match status" value="1"/>
</dbReference>
<gene>
    <name evidence="6" type="ORF">PQJ61_10350</name>
</gene>
<dbReference type="InterPro" id="IPR006145">
    <property type="entry name" value="PsdUridine_synth_RsuA/RluA"/>
</dbReference>
<dbReference type="Pfam" id="PF00849">
    <property type="entry name" value="PseudoU_synth_2"/>
    <property type="match status" value="1"/>
</dbReference>